<evidence type="ECO:0000259" key="4">
    <source>
        <dbReference type="Pfam" id="PF16900"/>
    </source>
</evidence>
<protein>
    <submittedName>
        <fullName evidence="5">Replication protein A, OB</fullName>
    </submittedName>
</protein>
<feature type="domain" description="Replication protein A OB" evidence="4">
    <location>
        <begin position="161"/>
        <end position="240"/>
    </location>
</feature>
<proteinExistence type="predicted"/>
<evidence type="ECO:0000256" key="2">
    <source>
        <dbReference type="SAM" id="MobiDB-lite"/>
    </source>
</evidence>
<dbReference type="GO" id="GO:0006260">
    <property type="term" value="P:DNA replication"/>
    <property type="evidence" value="ECO:0000318"/>
    <property type="project" value="GO_Central"/>
</dbReference>
<evidence type="ECO:0000313" key="5">
    <source>
        <dbReference type="EMBL" id="KAF5783142.1"/>
    </source>
</evidence>
<dbReference type="CDD" id="cd04480">
    <property type="entry name" value="RPA1_DBD_A_like"/>
    <property type="match status" value="1"/>
</dbReference>
<dbReference type="CDD" id="cd04481">
    <property type="entry name" value="RPA1_DBD_B_like"/>
    <property type="match status" value="1"/>
</dbReference>
<evidence type="ECO:0000259" key="3">
    <source>
        <dbReference type="Pfam" id="PF02721"/>
    </source>
</evidence>
<evidence type="ECO:0000313" key="6">
    <source>
        <dbReference type="Proteomes" id="UP000215914"/>
    </source>
</evidence>
<comment type="caution">
    <text evidence="5">The sequence shown here is derived from an EMBL/GenBank/DDBJ whole genome shotgun (WGS) entry which is preliminary data.</text>
</comment>
<name>A0A9K3N130_HELAN</name>
<dbReference type="Gene3D" id="2.40.50.140">
    <property type="entry name" value="Nucleic acid-binding proteins"/>
    <property type="match status" value="2"/>
</dbReference>
<dbReference type="Pfam" id="PF02721">
    <property type="entry name" value="DUF223"/>
    <property type="match status" value="1"/>
</dbReference>
<dbReference type="GO" id="GO:0000724">
    <property type="term" value="P:double-strand break repair via homologous recombination"/>
    <property type="evidence" value="ECO:0000318"/>
    <property type="project" value="GO_Central"/>
</dbReference>
<dbReference type="GO" id="GO:0003684">
    <property type="term" value="F:damaged DNA binding"/>
    <property type="evidence" value="ECO:0000318"/>
    <property type="project" value="GO_Central"/>
</dbReference>
<dbReference type="GO" id="GO:0043047">
    <property type="term" value="F:single-stranded telomeric DNA binding"/>
    <property type="evidence" value="ECO:0000318"/>
    <property type="project" value="GO_Central"/>
</dbReference>
<keyword evidence="6" id="KW-1185">Reference proteome</keyword>
<sequence>MSKPDTSSASAMSKKDCSSAAPLPSIIPPSEITFLKDLHPSRSEFTIKIRVLRAWNRMSFKNENEIYALEMLVVDEEGTRRQGTCLKTFLKKFGPLLQEGSTVIIKNPTLGDNLSSFKYVDCPHKICLYYDSKVIKCNDFLGSDNGFSFTPFSSILDKTFQNTQPIDVIGDVCVCYDTESFTGKNGKESVKRTMQLEDKEGNKIYVTLWDSYVHQFNHYISQNPGVTRVVLIIQFGKLSWFKDKPYVSNSYTVTKVFINHDFSEIQEFKTRYCLYLILISIYIRWKKGTVSYTGDNQTPNDAADKSIGKRPVSSESNETKKDARLELKRNLKEVYDVEDNDCASATKASPTIQPIQVQDGKFDFLIPKLEK</sequence>
<accession>A0A9K3N130</accession>
<dbReference type="Pfam" id="PF16900">
    <property type="entry name" value="REPA_OB_2"/>
    <property type="match status" value="1"/>
</dbReference>
<feature type="compositionally biased region" description="Polar residues" evidence="2">
    <location>
        <begin position="1"/>
        <end position="11"/>
    </location>
</feature>
<organism evidence="5 6">
    <name type="scientific">Helianthus annuus</name>
    <name type="common">Common sunflower</name>
    <dbReference type="NCBI Taxonomy" id="4232"/>
    <lineage>
        <taxon>Eukaryota</taxon>
        <taxon>Viridiplantae</taxon>
        <taxon>Streptophyta</taxon>
        <taxon>Embryophyta</taxon>
        <taxon>Tracheophyta</taxon>
        <taxon>Spermatophyta</taxon>
        <taxon>Magnoliopsida</taxon>
        <taxon>eudicotyledons</taxon>
        <taxon>Gunneridae</taxon>
        <taxon>Pentapetalae</taxon>
        <taxon>asterids</taxon>
        <taxon>campanulids</taxon>
        <taxon>Asterales</taxon>
        <taxon>Asteraceae</taxon>
        <taxon>Asteroideae</taxon>
        <taxon>Heliantheae alliance</taxon>
        <taxon>Heliantheae</taxon>
        <taxon>Helianthus</taxon>
    </lineage>
</organism>
<dbReference type="GO" id="GO:0006289">
    <property type="term" value="P:nucleotide-excision repair"/>
    <property type="evidence" value="ECO:0000318"/>
    <property type="project" value="GO_Central"/>
</dbReference>
<evidence type="ECO:0000256" key="1">
    <source>
        <dbReference type="ARBA" id="ARBA00023125"/>
    </source>
</evidence>
<dbReference type="GO" id="GO:0005662">
    <property type="term" value="C:DNA replication factor A complex"/>
    <property type="evidence" value="ECO:0000318"/>
    <property type="project" value="GO_Central"/>
</dbReference>
<dbReference type="EMBL" id="MNCJ02000326">
    <property type="protein sequence ID" value="KAF5783142.1"/>
    <property type="molecule type" value="Genomic_DNA"/>
</dbReference>
<dbReference type="Gramene" id="mRNA:HanXRQr2_Chr11g0504501">
    <property type="protein sequence ID" value="mRNA:HanXRQr2_Chr11g0504501"/>
    <property type="gene ID" value="HanXRQr2_Chr11g0504501"/>
</dbReference>
<feature type="region of interest" description="Disordered" evidence="2">
    <location>
        <begin position="294"/>
        <end position="322"/>
    </location>
</feature>
<dbReference type="SUPFAM" id="SSF50249">
    <property type="entry name" value="Nucleic acid-binding proteins"/>
    <property type="match status" value="2"/>
</dbReference>
<dbReference type="InterPro" id="IPR012340">
    <property type="entry name" value="NA-bd_OB-fold"/>
</dbReference>
<keyword evidence="1" id="KW-0238">DNA-binding</keyword>
<dbReference type="PANTHER" id="PTHR47165:SF4">
    <property type="entry name" value="OS03G0429900 PROTEIN"/>
    <property type="match status" value="1"/>
</dbReference>
<dbReference type="GO" id="GO:0051321">
    <property type="term" value="P:meiotic cell cycle"/>
    <property type="evidence" value="ECO:0000318"/>
    <property type="project" value="GO_Central"/>
</dbReference>
<reference evidence="5" key="1">
    <citation type="journal article" date="2017" name="Nature">
        <title>The sunflower genome provides insights into oil metabolism, flowering and Asterid evolution.</title>
        <authorList>
            <person name="Badouin H."/>
            <person name="Gouzy J."/>
            <person name="Grassa C.J."/>
            <person name="Murat F."/>
            <person name="Staton S.E."/>
            <person name="Cottret L."/>
            <person name="Lelandais-Briere C."/>
            <person name="Owens G.L."/>
            <person name="Carrere S."/>
            <person name="Mayjonade B."/>
            <person name="Legrand L."/>
            <person name="Gill N."/>
            <person name="Kane N.C."/>
            <person name="Bowers J.E."/>
            <person name="Hubner S."/>
            <person name="Bellec A."/>
            <person name="Berard A."/>
            <person name="Berges H."/>
            <person name="Blanchet N."/>
            <person name="Boniface M.C."/>
            <person name="Brunel D."/>
            <person name="Catrice O."/>
            <person name="Chaidir N."/>
            <person name="Claudel C."/>
            <person name="Donnadieu C."/>
            <person name="Faraut T."/>
            <person name="Fievet G."/>
            <person name="Helmstetter N."/>
            <person name="King M."/>
            <person name="Knapp S.J."/>
            <person name="Lai Z."/>
            <person name="Le Paslier M.C."/>
            <person name="Lippi Y."/>
            <person name="Lorenzon L."/>
            <person name="Mandel J.R."/>
            <person name="Marage G."/>
            <person name="Marchand G."/>
            <person name="Marquand E."/>
            <person name="Bret-Mestries E."/>
            <person name="Morien E."/>
            <person name="Nambeesan S."/>
            <person name="Nguyen T."/>
            <person name="Pegot-Espagnet P."/>
            <person name="Pouilly N."/>
            <person name="Raftis F."/>
            <person name="Sallet E."/>
            <person name="Schiex T."/>
            <person name="Thomas J."/>
            <person name="Vandecasteele C."/>
            <person name="Vares D."/>
            <person name="Vear F."/>
            <person name="Vautrin S."/>
            <person name="Crespi M."/>
            <person name="Mangin B."/>
            <person name="Burke J.M."/>
            <person name="Salse J."/>
            <person name="Munos S."/>
            <person name="Vincourt P."/>
            <person name="Rieseberg L.H."/>
            <person name="Langlade N.B."/>
        </authorList>
    </citation>
    <scope>NUCLEOTIDE SEQUENCE</scope>
    <source>
        <tissue evidence="5">Leaves</tissue>
    </source>
</reference>
<gene>
    <name evidence="5" type="ORF">HanXRQr2_Chr11g0504501</name>
</gene>
<dbReference type="PANTHER" id="PTHR47165">
    <property type="entry name" value="OS03G0429900 PROTEIN"/>
    <property type="match status" value="1"/>
</dbReference>
<dbReference type="InterPro" id="IPR003871">
    <property type="entry name" value="RFA1B/D_OB_1st"/>
</dbReference>
<feature type="domain" description="Replication protein A 70 kDa DNA-binding subunit B/D first OB fold" evidence="3">
    <location>
        <begin position="33"/>
        <end position="137"/>
    </location>
</feature>
<dbReference type="Proteomes" id="UP000215914">
    <property type="component" value="Unassembled WGS sequence"/>
</dbReference>
<feature type="region of interest" description="Disordered" evidence="2">
    <location>
        <begin position="1"/>
        <end position="22"/>
    </location>
</feature>
<dbReference type="InterPro" id="IPR031657">
    <property type="entry name" value="REPA_OB_2"/>
</dbReference>
<reference evidence="5" key="2">
    <citation type="submission" date="2020-06" db="EMBL/GenBank/DDBJ databases">
        <title>Helianthus annuus Genome sequencing and assembly Release 2.</title>
        <authorList>
            <person name="Gouzy J."/>
            <person name="Langlade N."/>
            <person name="Munos S."/>
        </authorList>
    </citation>
    <scope>NUCLEOTIDE SEQUENCE</scope>
    <source>
        <tissue evidence="5">Leaves</tissue>
    </source>
</reference>
<dbReference type="GO" id="GO:0007004">
    <property type="term" value="P:telomere maintenance via telomerase"/>
    <property type="evidence" value="ECO:0000318"/>
    <property type="project" value="GO_Central"/>
</dbReference>
<dbReference type="AlphaFoldDB" id="A0A9K3N130"/>